<feature type="domain" description="Peptidase S26" evidence="10">
    <location>
        <begin position="9"/>
        <end position="164"/>
    </location>
</feature>
<feature type="transmembrane region" description="Helical" evidence="8">
    <location>
        <begin position="12"/>
        <end position="29"/>
    </location>
</feature>
<dbReference type="GO" id="GO:0004252">
    <property type="term" value="F:serine-type endopeptidase activity"/>
    <property type="evidence" value="ECO:0007669"/>
    <property type="project" value="InterPro"/>
</dbReference>
<keyword evidence="8" id="KW-1133">Transmembrane helix</keyword>
<dbReference type="PROSITE" id="PS00760">
    <property type="entry name" value="SPASE_I_2"/>
    <property type="match status" value="1"/>
</dbReference>
<dbReference type="STRING" id="1121421.SAMN02745123_01953"/>
<sequence>MSELKRFLREWVGILVIAVVLSLVVRTYIAEARWIPSESMLPTLKIGDHLIIDKAYFKLSGLHRGDIVVFKAPPSAQKEEDLIKRVIGLPGEKIAVKDGVVYINDQELSESYIAEKPNTDFAAITIPEDKVFVMGDNRNNSYDSRFWGTLPIENIIGKAVFLYYPFKDVGVLLSE</sequence>
<dbReference type="Gene3D" id="2.10.109.10">
    <property type="entry name" value="Umud Fragment, subunit A"/>
    <property type="match status" value="1"/>
</dbReference>
<reference evidence="12" key="1">
    <citation type="submission" date="2016-11" db="EMBL/GenBank/DDBJ databases">
        <authorList>
            <person name="Varghese N."/>
            <person name="Submissions S."/>
        </authorList>
    </citation>
    <scope>NUCLEOTIDE SEQUENCE [LARGE SCALE GENOMIC DNA]</scope>
    <source>
        <strain evidence="12">DSM 10349</strain>
    </source>
</reference>
<evidence type="ECO:0000256" key="8">
    <source>
        <dbReference type="RuleBase" id="RU003993"/>
    </source>
</evidence>
<keyword evidence="5 8" id="KW-0645">Protease</keyword>
<dbReference type="EMBL" id="FRAR01000014">
    <property type="protein sequence ID" value="SHK46829.1"/>
    <property type="molecule type" value="Genomic_DNA"/>
</dbReference>
<dbReference type="InterPro" id="IPR019756">
    <property type="entry name" value="Pept_S26A_signal_pept_1_Ser-AS"/>
</dbReference>
<dbReference type="InterPro" id="IPR036286">
    <property type="entry name" value="LexA/Signal_pep-like_sf"/>
</dbReference>
<feature type="active site" evidence="7">
    <location>
        <position position="39"/>
    </location>
</feature>
<dbReference type="Proteomes" id="UP000183997">
    <property type="component" value="Unassembled WGS sequence"/>
</dbReference>
<evidence type="ECO:0000256" key="3">
    <source>
        <dbReference type="ARBA" id="ARBA00009370"/>
    </source>
</evidence>
<evidence type="ECO:0000256" key="7">
    <source>
        <dbReference type="PIRSR" id="PIRSR600223-1"/>
    </source>
</evidence>
<comment type="subcellular location">
    <subcellularLocation>
        <location evidence="2">Cell membrane</location>
        <topology evidence="2">Single-pass type II membrane protein</topology>
    </subcellularLocation>
    <subcellularLocation>
        <location evidence="9">Membrane</location>
        <topology evidence="9">Single-pass type II membrane protein</topology>
    </subcellularLocation>
</comment>
<keyword evidence="8" id="KW-0812">Transmembrane</keyword>
<comment type="catalytic activity">
    <reaction evidence="1 8">
        <text>Cleavage of hydrophobic, N-terminal signal or leader sequences from secreted and periplasmic proteins.</text>
        <dbReference type="EC" id="3.4.21.89"/>
    </reaction>
</comment>
<evidence type="ECO:0000256" key="6">
    <source>
        <dbReference type="ARBA" id="ARBA00022801"/>
    </source>
</evidence>
<gene>
    <name evidence="11" type="ORF">SAMN02745123_01953</name>
</gene>
<evidence type="ECO:0000313" key="12">
    <source>
        <dbReference type="Proteomes" id="UP000183997"/>
    </source>
</evidence>
<evidence type="ECO:0000313" key="11">
    <source>
        <dbReference type="EMBL" id="SHK46829.1"/>
    </source>
</evidence>
<dbReference type="InterPro" id="IPR019758">
    <property type="entry name" value="Pept_S26A_signal_pept_1_CS"/>
</dbReference>
<dbReference type="PANTHER" id="PTHR43390:SF1">
    <property type="entry name" value="CHLOROPLAST PROCESSING PEPTIDASE"/>
    <property type="match status" value="1"/>
</dbReference>
<dbReference type="SUPFAM" id="SSF51306">
    <property type="entry name" value="LexA/Signal peptidase"/>
    <property type="match status" value="1"/>
</dbReference>
<keyword evidence="6 8" id="KW-0378">Hydrolase</keyword>
<evidence type="ECO:0000259" key="10">
    <source>
        <dbReference type="Pfam" id="PF10502"/>
    </source>
</evidence>
<proteinExistence type="inferred from homology"/>
<evidence type="ECO:0000256" key="2">
    <source>
        <dbReference type="ARBA" id="ARBA00004401"/>
    </source>
</evidence>
<keyword evidence="12" id="KW-1185">Reference proteome</keyword>
<dbReference type="PROSITE" id="PS00761">
    <property type="entry name" value="SPASE_I_3"/>
    <property type="match status" value="1"/>
</dbReference>
<accession>A0A1M6SQA9</accession>
<dbReference type="PROSITE" id="PS00501">
    <property type="entry name" value="SPASE_I_1"/>
    <property type="match status" value="1"/>
</dbReference>
<evidence type="ECO:0000256" key="9">
    <source>
        <dbReference type="RuleBase" id="RU362042"/>
    </source>
</evidence>
<dbReference type="InterPro" id="IPR000223">
    <property type="entry name" value="Pept_S26A_signal_pept_1"/>
</dbReference>
<dbReference type="Pfam" id="PF10502">
    <property type="entry name" value="Peptidase_S26"/>
    <property type="match status" value="1"/>
</dbReference>
<dbReference type="GO" id="GO:0005886">
    <property type="term" value="C:plasma membrane"/>
    <property type="evidence" value="ECO:0007669"/>
    <property type="project" value="UniProtKB-SubCell"/>
</dbReference>
<name>A0A1M6SQA9_9FIRM</name>
<dbReference type="NCBIfam" id="TIGR02227">
    <property type="entry name" value="sigpep_I_bact"/>
    <property type="match status" value="1"/>
</dbReference>
<evidence type="ECO:0000256" key="1">
    <source>
        <dbReference type="ARBA" id="ARBA00000677"/>
    </source>
</evidence>
<evidence type="ECO:0000256" key="5">
    <source>
        <dbReference type="ARBA" id="ARBA00022670"/>
    </source>
</evidence>
<protein>
    <recommendedName>
        <fullName evidence="4 8">Signal peptidase I</fullName>
        <ecNumber evidence="4 8">3.4.21.89</ecNumber>
    </recommendedName>
</protein>
<dbReference type="EC" id="3.4.21.89" evidence="4 8"/>
<dbReference type="InterPro" id="IPR019533">
    <property type="entry name" value="Peptidase_S26"/>
</dbReference>
<dbReference type="GO" id="GO:0006465">
    <property type="term" value="P:signal peptide processing"/>
    <property type="evidence" value="ECO:0007669"/>
    <property type="project" value="InterPro"/>
</dbReference>
<keyword evidence="8" id="KW-0472">Membrane</keyword>
<dbReference type="PRINTS" id="PR00727">
    <property type="entry name" value="LEADERPTASE"/>
</dbReference>
<evidence type="ECO:0000256" key="4">
    <source>
        <dbReference type="ARBA" id="ARBA00013208"/>
    </source>
</evidence>
<dbReference type="PANTHER" id="PTHR43390">
    <property type="entry name" value="SIGNAL PEPTIDASE I"/>
    <property type="match status" value="1"/>
</dbReference>
<dbReference type="GO" id="GO:0009003">
    <property type="term" value="F:signal peptidase activity"/>
    <property type="evidence" value="ECO:0007669"/>
    <property type="project" value="UniProtKB-EC"/>
</dbReference>
<feature type="active site" evidence="7">
    <location>
        <position position="84"/>
    </location>
</feature>
<dbReference type="InterPro" id="IPR019757">
    <property type="entry name" value="Pept_S26A_signal_pept_1_Lys-AS"/>
</dbReference>
<dbReference type="RefSeq" id="WP_072913656.1">
    <property type="nucleotide sequence ID" value="NZ_FRAR01000014.1"/>
</dbReference>
<dbReference type="AlphaFoldDB" id="A0A1M6SQA9"/>
<comment type="similarity">
    <text evidence="3 9">Belongs to the peptidase S26 family.</text>
</comment>
<dbReference type="CDD" id="cd06530">
    <property type="entry name" value="S26_SPase_I"/>
    <property type="match status" value="1"/>
</dbReference>
<organism evidence="11 12">
    <name type="scientific">Desulforamulus aeronauticus DSM 10349</name>
    <dbReference type="NCBI Taxonomy" id="1121421"/>
    <lineage>
        <taxon>Bacteria</taxon>
        <taxon>Bacillati</taxon>
        <taxon>Bacillota</taxon>
        <taxon>Clostridia</taxon>
        <taxon>Eubacteriales</taxon>
        <taxon>Peptococcaceae</taxon>
        <taxon>Desulforamulus</taxon>
    </lineage>
</organism>